<name>A0ABN8Y156_RANTA</name>
<sequence length="181" mass="18675">MVKRVGRSRAASPRSRRGHASRPGQRWGWASRGAHVTCARARTAINARALRGAAEALCAWLCARWLHPAGARGRLQPPPPSLTRVPAPLAPAASAPRRSGAHPAELTRPLPFHPSLGLPTSPRFSQLRPPGPRGATEAEDSNPPAGSAGGRAALGSCPNRAVCVQAAGGWGGRPSGSADPS</sequence>
<dbReference type="EMBL" id="OX459948">
    <property type="protein sequence ID" value="CAI9155347.1"/>
    <property type="molecule type" value="Genomic_DNA"/>
</dbReference>
<feature type="region of interest" description="Disordered" evidence="1">
    <location>
        <begin position="1"/>
        <end position="31"/>
    </location>
</feature>
<organism evidence="2 3">
    <name type="scientific">Rangifer tarandus platyrhynchus</name>
    <name type="common">Svalbard reindeer</name>
    <dbReference type="NCBI Taxonomy" id="3082113"/>
    <lineage>
        <taxon>Eukaryota</taxon>
        <taxon>Metazoa</taxon>
        <taxon>Chordata</taxon>
        <taxon>Craniata</taxon>
        <taxon>Vertebrata</taxon>
        <taxon>Euteleostomi</taxon>
        <taxon>Mammalia</taxon>
        <taxon>Eutheria</taxon>
        <taxon>Laurasiatheria</taxon>
        <taxon>Artiodactyla</taxon>
        <taxon>Ruminantia</taxon>
        <taxon>Pecora</taxon>
        <taxon>Cervidae</taxon>
        <taxon>Odocoileinae</taxon>
        <taxon>Rangifer</taxon>
    </lineage>
</organism>
<protein>
    <submittedName>
        <fullName evidence="2">Uncharacterized protein</fullName>
    </submittedName>
</protein>
<feature type="compositionally biased region" description="Low complexity" evidence="1">
    <location>
        <begin position="86"/>
        <end position="104"/>
    </location>
</feature>
<keyword evidence="3" id="KW-1185">Reference proteome</keyword>
<accession>A0ABN8Y156</accession>
<evidence type="ECO:0000313" key="2">
    <source>
        <dbReference type="EMBL" id="CAI9155347.1"/>
    </source>
</evidence>
<reference evidence="2" key="1">
    <citation type="submission" date="2023-04" db="EMBL/GenBank/DDBJ databases">
        <authorList>
            <consortium name="ELIXIR-Norway"/>
        </authorList>
    </citation>
    <scope>NUCLEOTIDE SEQUENCE [LARGE SCALE GENOMIC DNA]</scope>
</reference>
<dbReference type="Proteomes" id="UP001176941">
    <property type="component" value="Chromosome 12"/>
</dbReference>
<evidence type="ECO:0000313" key="3">
    <source>
        <dbReference type="Proteomes" id="UP001176941"/>
    </source>
</evidence>
<evidence type="ECO:0000256" key="1">
    <source>
        <dbReference type="SAM" id="MobiDB-lite"/>
    </source>
</evidence>
<feature type="region of interest" description="Disordered" evidence="1">
    <location>
        <begin position="74"/>
        <end position="154"/>
    </location>
</feature>
<gene>
    <name evidence="2" type="ORF">MRATA1EN1_LOCUS4309</name>
</gene>
<proteinExistence type="predicted"/>